<evidence type="ECO:0000256" key="7">
    <source>
        <dbReference type="ARBA" id="ARBA00023303"/>
    </source>
</evidence>
<name>A0ABD0ZGI1_9HEMI</name>
<feature type="transmembrane region" description="Helical" evidence="10">
    <location>
        <begin position="81"/>
        <end position="107"/>
    </location>
</feature>
<evidence type="ECO:0000256" key="3">
    <source>
        <dbReference type="ARBA" id="ARBA00022692"/>
    </source>
</evidence>
<dbReference type="PANTHER" id="PTHR11003:SF345">
    <property type="entry name" value="TWIK FAMILY OF POTASSIUM CHANNELS PROTEIN 18"/>
    <property type="match status" value="1"/>
</dbReference>
<keyword evidence="5 8" id="KW-0406">Ion transport</keyword>
<evidence type="ECO:0000259" key="11">
    <source>
        <dbReference type="Pfam" id="PF07885"/>
    </source>
</evidence>
<comment type="similarity">
    <text evidence="8">Belongs to the two pore domain potassium channel (TC 1.A.1.8) family.</text>
</comment>
<dbReference type="InterPro" id="IPR003280">
    <property type="entry name" value="2pore_dom_K_chnl"/>
</dbReference>
<keyword evidence="2 8" id="KW-0813">Transport</keyword>
<dbReference type="Gene3D" id="1.10.287.70">
    <property type="match status" value="1"/>
</dbReference>
<comment type="subcellular location">
    <subcellularLocation>
        <location evidence="1">Membrane</location>
        <topology evidence="1">Multi-pass membrane protein</topology>
    </subcellularLocation>
</comment>
<keyword evidence="6 10" id="KW-0472">Membrane</keyword>
<dbReference type="SUPFAM" id="SSF81324">
    <property type="entry name" value="Voltage-gated potassium channels"/>
    <property type="match status" value="2"/>
</dbReference>
<organism evidence="12 13">
    <name type="scientific">Ranatra chinensis</name>
    <dbReference type="NCBI Taxonomy" id="642074"/>
    <lineage>
        <taxon>Eukaryota</taxon>
        <taxon>Metazoa</taxon>
        <taxon>Ecdysozoa</taxon>
        <taxon>Arthropoda</taxon>
        <taxon>Hexapoda</taxon>
        <taxon>Insecta</taxon>
        <taxon>Pterygota</taxon>
        <taxon>Neoptera</taxon>
        <taxon>Paraneoptera</taxon>
        <taxon>Hemiptera</taxon>
        <taxon>Heteroptera</taxon>
        <taxon>Panheteroptera</taxon>
        <taxon>Nepomorpha</taxon>
        <taxon>Nepidae</taxon>
        <taxon>Ranatrinae</taxon>
        <taxon>Ranatra</taxon>
    </lineage>
</organism>
<evidence type="ECO:0000313" key="12">
    <source>
        <dbReference type="EMBL" id="KAL1139199.1"/>
    </source>
</evidence>
<evidence type="ECO:0000313" key="13">
    <source>
        <dbReference type="Proteomes" id="UP001558652"/>
    </source>
</evidence>
<dbReference type="Pfam" id="PF07885">
    <property type="entry name" value="Ion_trans_2"/>
    <property type="match status" value="2"/>
</dbReference>
<evidence type="ECO:0000256" key="9">
    <source>
        <dbReference type="SAM" id="MobiDB-lite"/>
    </source>
</evidence>
<feature type="transmembrane region" description="Helical" evidence="10">
    <location>
        <begin position="127"/>
        <end position="146"/>
    </location>
</feature>
<evidence type="ECO:0000256" key="10">
    <source>
        <dbReference type="SAM" id="Phobius"/>
    </source>
</evidence>
<keyword evidence="7 8" id="KW-0407">Ion channel</keyword>
<feature type="domain" description="Potassium channel" evidence="11">
    <location>
        <begin position="45"/>
        <end position="102"/>
    </location>
</feature>
<dbReference type="Proteomes" id="UP001558652">
    <property type="component" value="Unassembled WGS sequence"/>
</dbReference>
<gene>
    <name evidence="12" type="ORF">AAG570_009258</name>
</gene>
<dbReference type="GO" id="GO:0034220">
    <property type="term" value="P:monoatomic ion transmembrane transport"/>
    <property type="evidence" value="ECO:0007669"/>
    <property type="project" value="UniProtKB-KW"/>
</dbReference>
<sequence length="843" mass="94060">MLVDQCNGTSDFDKMLASLSEYCDKPFSYIEVKNNDTASVDDDEPYHWSYYNSLFFSLITLSTVGYGNLTPSSEHGKLLVIFYSIFGIPYLSIVIAQLGDYFGSVFLRAHHRYKNEEPSRCSLWMNILRYLIPGIVVFIVAPAGVISHMEQWSYIVSLYYSYVTLTTIGYGDIVAAPGIRIPSSFSLGSQYSRMLALVLRHAFSARCSLSAVYGLCGQLDDRSDWYKAYKVCLIIWIMFGLGYLAMIIGYIVKAMKSKKLNQMEKKLVNRLKKTQSKLWNEFTQDVSSIRRILNEIYLMKIKPVYKENCPTLIKNRLSQSCPNLSEWPLLRKKSALVEEAAEADESTCGWQGRRRANSEMLGGPPLHRVLSEGHLEFIDVGATFGASAEHPPNQLLADVVDVLEAAHLAPATSSSRSSDYDSLGTDRRKSSLRGINIFSDEEILASERQANFGSKESWGSNGWIIGGGDSTPPRRRRTYSATASNTYLAPHHPDQKSTPFESTSLHQLAVLNNMNMNGIGEIHPKIENPPSPPATPSGLRRVSVAAINFLSSNTQKLVKSVTGKGTRGAEEDEGFQEKDEDNMLRIAKEAEDGRRPSYGVNVSGENQPKAETPPVTPSGLRRVSVAAVNFLSSNTQKLVKSMSGRGEGEDFEESDEERIMRMVQEGEEGRRPSLVAALAADKQRMAPVLERTSMADFIRVMSSLKKMETGLTKEEGKRLRRKSRMEEEEEEAATKPSAARPPPGRPLYMYSSMRRRRSSPLSPVEMVQRRRRFSQVPNVSSSTLNSDEGFLGGPMFLRKRQTPSLMVTSPEGASTSLDRKSVPPKQSEPQQEGDLNEVISIRL</sequence>
<evidence type="ECO:0000256" key="8">
    <source>
        <dbReference type="RuleBase" id="RU003857"/>
    </source>
</evidence>
<evidence type="ECO:0000256" key="1">
    <source>
        <dbReference type="ARBA" id="ARBA00004141"/>
    </source>
</evidence>
<dbReference type="InterPro" id="IPR013099">
    <property type="entry name" value="K_chnl_dom"/>
</dbReference>
<evidence type="ECO:0000256" key="4">
    <source>
        <dbReference type="ARBA" id="ARBA00022989"/>
    </source>
</evidence>
<feature type="region of interest" description="Disordered" evidence="9">
    <location>
        <begin position="561"/>
        <end position="580"/>
    </location>
</feature>
<feature type="transmembrane region" description="Helical" evidence="10">
    <location>
        <begin position="233"/>
        <end position="252"/>
    </location>
</feature>
<evidence type="ECO:0000256" key="2">
    <source>
        <dbReference type="ARBA" id="ARBA00022448"/>
    </source>
</evidence>
<keyword evidence="13" id="KW-1185">Reference proteome</keyword>
<feature type="transmembrane region" description="Helical" evidence="10">
    <location>
        <begin position="152"/>
        <end position="173"/>
    </location>
</feature>
<feature type="domain" description="Potassium channel" evidence="11">
    <location>
        <begin position="135"/>
        <end position="183"/>
    </location>
</feature>
<dbReference type="PRINTS" id="PR01333">
    <property type="entry name" value="2POREKCHANEL"/>
</dbReference>
<keyword evidence="4 10" id="KW-1133">Transmembrane helix</keyword>
<comment type="caution">
    <text evidence="12">The sequence shown here is derived from an EMBL/GenBank/DDBJ whole genome shotgun (WGS) entry which is preliminary data.</text>
</comment>
<proteinExistence type="inferred from homology"/>
<feature type="transmembrane region" description="Helical" evidence="10">
    <location>
        <begin position="50"/>
        <end position="69"/>
    </location>
</feature>
<evidence type="ECO:0000256" key="6">
    <source>
        <dbReference type="ARBA" id="ARBA00023136"/>
    </source>
</evidence>
<dbReference type="GO" id="GO:0016020">
    <property type="term" value="C:membrane"/>
    <property type="evidence" value="ECO:0007669"/>
    <property type="project" value="UniProtKB-SubCell"/>
</dbReference>
<accession>A0ABD0ZGI1</accession>
<dbReference type="EMBL" id="JBFDAA010000003">
    <property type="protein sequence ID" value="KAL1139199.1"/>
    <property type="molecule type" value="Genomic_DNA"/>
</dbReference>
<protein>
    <recommendedName>
        <fullName evidence="11">Potassium channel domain-containing protein</fullName>
    </recommendedName>
</protein>
<feature type="compositionally biased region" description="Polar residues" evidence="9">
    <location>
        <begin position="802"/>
        <end position="816"/>
    </location>
</feature>
<evidence type="ECO:0000256" key="5">
    <source>
        <dbReference type="ARBA" id="ARBA00023065"/>
    </source>
</evidence>
<keyword evidence="3 8" id="KW-0812">Transmembrane</keyword>
<reference evidence="12 13" key="1">
    <citation type="submission" date="2024-07" db="EMBL/GenBank/DDBJ databases">
        <title>Chromosome-level genome assembly of the water stick insect Ranatra chinensis (Heteroptera: Nepidae).</title>
        <authorList>
            <person name="Liu X."/>
        </authorList>
    </citation>
    <scope>NUCLEOTIDE SEQUENCE [LARGE SCALE GENOMIC DNA]</scope>
    <source>
        <strain evidence="12">Cailab_2021Rc</strain>
        <tissue evidence="12">Muscle</tissue>
    </source>
</reference>
<feature type="compositionally biased region" description="Polar residues" evidence="9">
    <location>
        <begin position="775"/>
        <end position="786"/>
    </location>
</feature>
<dbReference type="PANTHER" id="PTHR11003">
    <property type="entry name" value="POTASSIUM CHANNEL, SUBFAMILY K"/>
    <property type="match status" value="1"/>
</dbReference>
<dbReference type="AlphaFoldDB" id="A0ABD0ZGI1"/>
<feature type="region of interest" description="Disordered" evidence="9">
    <location>
        <begin position="709"/>
        <end position="843"/>
    </location>
</feature>
<feature type="region of interest" description="Disordered" evidence="9">
    <location>
        <begin position="592"/>
        <end position="618"/>
    </location>
</feature>